<evidence type="ECO:0000313" key="3">
    <source>
        <dbReference type="Proteomes" id="UP001629367"/>
    </source>
</evidence>
<feature type="region of interest" description="Disordered" evidence="1">
    <location>
        <begin position="1"/>
        <end position="20"/>
    </location>
</feature>
<evidence type="ECO:0008006" key="4">
    <source>
        <dbReference type="Google" id="ProtNLM"/>
    </source>
</evidence>
<evidence type="ECO:0000313" key="2">
    <source>
        <dbReference type="EMBL" id="MFM0594026.1"/>
    </source>
</evidence>
<organism evidence="2 3">
    <name type="scientific">Paraburkholderia dilworthii</name>
    <dbReference type="NCBI Taxonomy" id="948106"/>
    <lineage>
        <taxon>Bacteria</taxon>
        <taxon>Pseudomonadati</taxon>
        <taxon>Pseudomonadota</taxon>
        <taxon>Betaproteobacteria</taxon>
        <taxon>Burkholderiales</taxon>
        <taxon>Burkholderiaceae</taxon>
        <taxon>Paraburkholderia</taxon>
    </lineage>
</organism>
<feature type="region of interest" description="Disordered" evidence="1">
    <location>
        <begin position="100"/>
        <end position="124"/>
    </location>
</feature>
<dbReference type="Proteomes" id="UP001629367">
    <property type="component" value="Unassembled WGS sequence"/>
</dbReference>
<dbReference type="EMBL" id="JAQQBZ010000007">
    <property type="protein sequence ID" value="MFM0594026.1"/>
    <property type="molecule type" value="Genomic_DNA"/>
</dbReference>
<protein>
    <recommendedName>
        <fullName evidence="4">AP2 domain-containing protein</fullName>
    </recommendedName>
</protein>
<accession>A0ABW9D558</accession>
<comment type="caution">
    <text evidence="2">The sequence shown here is derived from an EMBL/GenBank/DDBJ whole genome shotgun (WGS) entry which is preliminary data.</text>
</comment>
<dbReference type="RefSeq" id="WP_408212554.1">
    <property type="nucleotide sequence ID" value="NZ_JAQQBZ010000007.1"/>
</dbReference>
<feature type="compositionally biased region" description="Low complexity" evidence="1">
    <location>
        <begin position="100"/>
        <end position="115"/>
    </location>
</feature>
<proteinExistence type="predicted"/>
<gene>
    <name evidence="2" type="ORF">PQQ68_13445</name>
</gene>
<sequence>MARPAHKNPSAATVRRRENRARWRDARRFTGFSFEAAMYDRAKTTWQQDRERFGGTTAGRSTFTDFVAGALNVFVQRSADERADAVAAYMNAETARRADAASASAIAQDADASNAVPSAGEASDGPAFDFNSLSAMSNVDEVTL</sequence>
<name>A0ABW9D558_9BURK</name>
<evidence type="ECO:0000256" key="1">
    <source>
        <dbReference type="SAM" id="MobiDB-lite"/>
    </source>
</evidence>
<keyword evidence="3" id="KW-1185">Reference proteome</keyword>
<reference evidence="2 3" key="1">
    <citation type="journal article" date="2024" name="Chem. Sci.">
        <title>Discovery of megapolipeptins by genome mining of a Burkholderiales bacteria collection.</title>
        <authorList>
            <person name="Paulo B.S."/>
            <person name="Recchia M.J.J."/>
            <person name="Lee S."/>
            <person name="Fergusson C.H."/>
            <person name="Romanowski S.B."/>
            <person name="Hernandez A."/>
            <person name="Krull N."/>
            <person name="Liu D.Y."/>
            <person name="Cavanagh H."/>
            <person name="Bos A."/>
            <person name="Gray C.A."/>
            <person name="Murphy B.T."/>
            <person name="Linington R.G."/>
            <person name="Eustaquio A.S."/>
        </authorList>
    </citation>
    <scope>NUCLEOTIDE SEQUENCE [LARGE SCALE GENOMIC DNA]</scope>
    <source>
        <strain evidence="2 3">RL17-335-BIF-A</strain>
    </source>
</reference>